<keyword evidence="4" id="KW-1185">Reference proteome</keyword>
<feature type="compositionally biased region" description="Basic and acidic residues" evidence="1">
    <location>
        <begin position="46"/>
        <end position="59"/>
    </location>
</feature>
<feature type="region of interest" description="Disordered" evidence="1">
    <location>
        <begin position="39"/>
        <end position="62"/>
    </location>
</feature>
<sequence length="121" mass="12456">MGSSKDKTDGGGGGDRGTGGGGRAAGRARVQGAFVGYGGRRSKAGAARDGHGEVRDGSRPRNLAPLLGGFSLSISLCHWSLALSCAASCLAVSTSWVLAAHRGEENQRERERRKEEDESGA</sequence>
<dbReference type="EMBL" id="BT068791">
    <property type="protein sequence ID" value="ACN35688.1"/>
    <property type="molecule type" value="mRNA"/>
</dbReference>
<protein>
    <submittedName>
        <fullName evidence="2 3">Uncharacterized protein</fullName>
    </submittedName>
</protein>
<dbReference type="HOGENOM" id="CLU_2041463_0_0_1"/>
<proteinExistence type="evidence at transcript level"/>
<evidence type="ECO:0000256" key="1">
    <source>
        <dbReference type="SAM" id="MobiDB-lite"/>
    </source>
</evidence>
<dbReference type="Proteomes" id="UP000007305">
    <property type="component" value="Chromosome 4"/>
</dbReference>
<dbReference type="AlphaFoldDB" id="C0PKH2"/>
<feature type="region of interest" description="Disordered" evidence="1">
    <location>
        <begin position="1"/>
        <end position="27"/>
    </location>
</feature>
<organism evidence="2">
    <name type="scientific">Zea mays</name>
    <name type="common">Maize</name>
    <dbReference type="NCBI Taxonomy" id="4577"/>
    <lineage>
        <taxon>Eukaryota</taxon>
        <taxon>Viridiplantae</taxon>
        <taxon>Streptophyta</taxon>
        <taxon>Embryophyta</taxon>
        <taxon>Tracheophyta</taxon>
        <taxon>Spermatophyta</taxon>
        <taxon>Magnoliopsida</taxon>
        <taxon>Liliopsida</taxon>
        <taxon>Poales</taxon>
        <taxon>Poaceae</taxon>
        <taxon>PACMAD clade</taxon>
        <taxon>Panicoideae</taxon>
        <taxon>Andropogonodae</taxon>
        <taxon>Andropogoneae</taxon>
        <taxon>Tripsacinae</taxon>
        <taxon>Zea</taxon>
    </lineage>
</organism>
<accession>C0PKH2</accession>
<reference evidence="3" key="3">
    <citation type="submission" date="2019-07" db="EMBL/GenBank/DDBJ databases">
        <authorList>
            <person name="Seetharam A."/>
            <person name="Woodhouse M."/>
            <person name="Cannon E."/>
        </authorList>
    </citation>
    <scope>NUCLEOTIDE SEQUENCE [LARGE SCALE GENOMIC DNA]</scope>
    <source>
        <strain evidence="3">cv. B73</strain>
    </source>
</reference>
<reference evidence="2" key="1">
    <citation type="journal article" date="2009" name="PLoS Genet.">
        <title>Sequencing, mapping, and analysis of 27,455 maize full-length cDNAs.</title>
        <authorList>
            <person name="Soderlund C."/>
            <person name="Descour A."/>
            <person name="Kudrna D."/>
            <person name="Bomhoff M."/>
            <person name="Boyd L."/>
            <person name="Currie J."/>
            <person name="Angelova A."/>
            <person name="Collura K."/>
            <person name="Wissotski M."/>
            <person name="Ashley E."/>
            <person name="Morrow D."/>
            <person name="Fernandes J."/>
            <person name="Walbot V."/>
            <person name="Yu Y."/>
        </authorList>
    </citation>
    <scope>NUCLEOTIDE SEQUENCE</scope>
    <source>
        <strain evidence="2">B73</strain>
    </source>
</reference>
<name>C0PKH2_MAIZE</name>
<evidence type="ECO:0000313" key="4">
    <source>
        <dbReference type="Proteomes" id="UP000007305"/>
    </source>
</evidence>
<dbReference type="EnsemblPlants" id="Zm00001eb193300_T001">
    <property type="protein sequence ID" value="Zm00001eb193300_P001"/>
    <property type="gene ID" value="Zm00001eb193300"/>
</dbReference>
<dbReference type="EnsemblPlants" id="Zm00001eb193300_T002">
    <property type="protein sequence ID" value="Zm00001eb193300_P002"/>
    <property type="gene ID" value="Zm00001eb193300"/>
</dbReference>
<dbReference type="Gramene" id="Zm00001eb193300_T002">
    <property type="protein sequence ID" value="Zm00001eb193300_P002"/>
    <property type="gene ID" value="Zm00001eb193300"/>
</dbReference>
<reference evidence="3" key="4">
    <citation type="submission" date="2021-05" db="UniProtKB">
        <authorList>
            <consortium name="EnsemblPlants"/>
        </authorList>
    </citation>
    <scope>IDENTIFICATION</scope>
    <source>
        <strain evidence="3">cv. B73</strain>
    </source>
</reference>
<feature type="compositionally biased region" description="Basic and acidic residues" evidence="1">
    <location>
        <begin position="101"/>
        <end position="121"/>
    </location>
</feature>
<dbReference type="Gramene" id="Zm00001eb193300_T001">
    <property type="protein sequence ID" value="Zm00001eb193300_P001"/>
    <property type="gene ID" value="Zm00001eb193300"/>
</dbReference>
<reference evidence="4" key="2">
    <citation type="journal article" date="2009" name="Science">
        <title>The B73 maize genome: complexity, diversity, and dynamics.</title>
        <authorList>
            <person name="Schnable P.S."/>
            <person name="Ware D."/>
            <person name="Fulton R.S."/>
            <person name="Stein J.C."/>
            <person name="Wei F."/>
            <person name="Pasternak S."/>
            <person name="Liang C."/>
            <person name="Zhang J."/>
            <person name="Fulton L."/>
            <person name="Graves T.A."/>
            <person name="Minx P."/>
            <person name="Reily A.D."/>
            <person name="Courtney L."/>
            <person name="Kruchowski S.S."/>
            <person name="Tomlinson C."/>
            <person name="Strong C."/>
            <person name="Delehaunty K."/>
            <person name="Fronick C."/>
            <person name="Courtney B."/>
            <person name="Rock S.M."/>
            <person name="Belter E."/>
            <person name="Du F."/>
            <person name="Kim K."/>
            <person name="Abbott R.M."/>
            <person name="Cotton M."/>
            <person name="Levy A."/>
            <person name="Marchetto P."/>
            <person name="Ochoa K."/>
            <person name="Jackson S.M."/>
            <person name="Gillam B."/>
            <person name="Chen W."/>
            <person name="Yan L."/>
            <person name="Higginbotham J."/>
            <person name="Cardenas M."/>
            <person name="Waligorski J."/>
            <person name="Applebaum E."/>
            <person name="Phelps L."/>
            <person name="Falcone J."/>
            <person name="Kanchi K."/>
            <person name="Thane T."/>
            <person name="Scimone A."/>
            <person name="Thane N."/>
            <person name="Henke J."/>
            <person name="Wang T."/>
            <person name="Ruppert J."/>
            <person name="Shah N."/>
            <person name="Rotter K."/>
            <person name="Hodges J."/>
            <person name="Ingenthron E."/>
            <person name="Cordes M."/>
            <person name="Kohlberg S."/>
            <person name="Sgro J."/>
            <person name="Delgado B."/>
            <person name="Mead K."/>
            <person name="Chinwalla A."/>
            <person name="Leonard S."/>
            <person name="Crouse K."/>
            <person name="Collura K."/>
            <person name="Kudrna D."/>
            <person name="Currie J."/>
            <person name="He R."/>
            <person name="Angelova A."/>
            <person name="Rajasekar S."/>
            <person name="Mueller T."/>
            <person name="Lomeli R."/>
            <person name="Scara G."/>
            <person name="Ko A."/>
            <person name="Delaney K."/>
            <person name="Wissotski M."/>
            <person name="Lopez G."/>
            <person name="Campos D."/>
            <person name="Braidotti M."/>
            <person name="Ashley E."/>
            <person name="Golser W."/>
            <person name="Kim H."/>
            <person name="Lee S."/>
            <person name="Lin J."/>
            <person name="Dujmic Z."/>
            <person name="Kim W."/>
            <person name="Talag J."/>
            <person name="Zuccolo A."/>
            <person name="Fan C."/>
            <person name="Sebastian A."/>
            <person name="Kramer M."/>
            <person name="Spiegel L."/>
            <person name="Nascimento L."/>
            <person name="Zutavern T."/>
            <person name="Miller B."/>
            <person name="Ambroise C."/>
            <person name="Muller S."/>
            <person name="Spooner W."/>
            <person name="Narechania A."/>
            <person name="Ren L."/>
            <person name="Wei S."/>
            <person name="Kumari S."/>
            <person name="Faga B."/>
            <person name="Levy M.J."/>
            <person name="McMahan L."/>
            <person name="Van Buren P."/>
            <person name="Vaughn M.W."/>
            <person name="Ying K."/>
            <person name="Yeh C.-T."/>
            <person name="Emrich S.J."/>
            <person name="Jia Y."/>
            <person name="Kalyanaraman A."/>
            <person name="Hsia A.-P."/>
            <person name="Barbazuk W.B."/>
            <person name="Baucom R.S."/>
            <person name="Brutnell T.P."/>
            <person name="Carpita N.C."/>
            <person name="Chaparro C."/>
            <person name="Chia J.-M."/>
            <person name="Deragon J.-M."/>
            <person name="Estill J.C."/>
            <person name="Fu Y."/>
            <person name="Jeddeloh J.A."/>
            <person name="Han Y."/>
            <person name="Lee H."/>
            <person name="Li P."/>
            <person name="Lisch D.R."/>
            <person name="Liu S."/>
            <person name="Liu Z."/>
            <person name="Nagel D.H."/>
            <person name="McCann M.C."/>
            <person name="SanMiguel P."/>
            <person name="Myers A.M."/>
            <person name="Nettleton D."/>
            <person name="Nguyen J."/>
            <person name="Penning B.W."/>
            <person name="Ponnala L."/>
            <person name="Schneider K.L."/>
            <person name="Schwartz D.C."/>
            <person name="Sharma A."/>
            <person name="Soderlund C."/>
            <person name="Springer N.M."/>
            <person name="Sun Q."/>
            <person name="Wang H."/>
            <person name="Waterman M."/>
            <person name="Westerman R."/>
            <person name="Wolfgruber T.K."/>
            <person name="Yang L."/>
            <person name="Yu Y."/>
            <person name="Zhang L."/>
            <person name="Zhou S."/>
            <person name="Zhu Q."/>
            <person name="Bennetzen J.L."/>
            <person name="Dawe R.K."/>
            <person name="Jiang J."/>
            <person name="Jiang N."/>
            <person name="Presting G.G."/>
            <person name="Wessler S.R."/>
            <person name="Aluru S."/>
            <person name="Martienssen R.A."/>
            <person name="Clifton S.W."/>
            <person name="McCombie W.R."/>
            <person name="Wing R.A."/>
            <person name="Wilson R.K."/>
        </authorList>
    </citation>
    <scope>NUCLEOTIDE SEQUENCE [LARGE SCALE GENOMIC DNA]</scope>
    <source>
        <strain evidence="4">cv. B73</strain>
    </source>
</reference>
<feature type="compositionally biased region" description="Gly residues" evidence="1">
    <location>
        <begin position="10"/>
        <end position="24"/>
    </location>
</feature>
<evidence type="ECO:0000313" key="3">
    <source>
        <dbReference type="EnsemblPlants" id="Zm00001eb193300_P001"/>
    </source>
</evidence>
<dbReference type="ExpressionAtlas" id="C0PKH2">
    <property type="expression patterns" value="baseline and differential"/>
</dbReference>
<evidence type="ECO:0000313" key="2">
    <source>
        <dbReference type="EMBL" id="ACN35688.1"/>
    </source>
</evidence>
<feature type="region of interest" description="Disordered" evidence="1">
    <location>
        <begin position="100"/>
        <end position="121"/>
    </location>
</feature>